<gene>
    <name evidence="1" type="ORF">Z518_10367</name>
</gene>
<name>A0A0D2GPE1_9EURO</name>
<protein>
    <submittedName>
        <fullName evidence="1">Uncharacterized protein</fullName>
    </submittedName>
</protein>
<dbReference type="Proteomes" id="UP000053617">
    <property type="component" value="Unassembled WGS sequence"/>
</dbReference>
<dbReference type="VEuPathDB" id="FungiDB:Z518_10367"/>
<reference evidence="1 2" key="1">
    <citation type="submission" date="2015-01" db="EMBL/GenBank/DDBJ databases">
        <title>The Genome Sequence of Rhinocladiella mackenzie CBS 650.93.</title>
        <authorList>
            <consortium name="The Broad Institute Genomics Platform"/>
            <person name="Cuomo C."/>
            <person name="de Hoog S."/>
            <person name="Gorbushina A."/>
            <person name="Stielow B."/>
            <person name="Teixiera M."/>
            <person name="Abouelleil A."/>
            <person name="Chapman S.B."/>
            <person name="Priest M."/>
            <person name="Young S.K."/>
            <person name="Wortman J."/>
            <person name="Nusbaum C."/>
            <person name="Birren B."/>
        </authorList>
    </citation>
    <scope>NUCLEOTIDE SEQUENCE [LARGE SCALE GENOMIC DNA]</scope>
    <source>
        <strain evidence="1 2">CBS 650.93</strain>
    </source>
</reference>
<proteinExistence type="predicted"/>
<accession>A0A0D2GPE1</accession>
<organism evidence="1 2">
    <name type="scientific">Rhinocladiella mackenziei CBS 650.93</name>
    <dbReference type="NCBI Taxonomy" id="1442369"/>
    <lineage>
        <taxon>Eukaryota</taxon>
        <taxon>Fungi</taxon>
        <taxon>Dikarya</taxon>
        <taxon>Ascomycota</taxon>
        <taxon>Pezizomycotina</taxon>
        <taxon>Eurotiomycetes</taxon>
        <taxon>Chaetothyriomycetidae</taxon>
        <taxon>Chaetothyriales</taxon>
        <taxon>Herpotrichiellaceae</taxon>
        <taxon>Rhinocladiella</taxon>
    </lineage>
</organism>
<dbReference type="HOGENOM" id="CLU_2706202_0_0_1"/>
<dbReference type="GeneID" id="25298438"/>
<dbReference type="EMBL" id="KN847483">
    <property type="protein sequence ID" value="KIX00228.1"/>
    <property type="molecule type" value="Genomic_DNA"/>
</dbReference>
<evidence type="ECO:0000313" key="1">
    <source>
        <dbReference type="EMBL" id="KIX00228.1"/>
    </source>
</evidence>
<keyword evidence="2" id="KW-1185">Reference proteome</keyword>
<dbReference type="AlphaFoldDB" id="A0A0D2GPE1"/>
<dbReference type="RefSeq" id="XP_013267364.1">
    <property type="nucleotide sequence ID" value="XM_013411910.1"/>
</dbReference>
<evidence type="ECO:0000313" key="2">
    <source>
        <dbReference type="Proteomes" id="UP000053617"/>
    </source>
</evidence>
<sequence>MLRSRAYYSVERKETLAGVSESQATDGPNELMMPAATDTAALEHVLIAAHVDESQLRAEMERGMAQLDTGDFG</sequence>